<keyword evidence="4" id="KW-1185">Reference proteome</keyword>
<evidence type="ECO:0000313" key="3">
    <source>
        <dbReference type="EMBL" id="MFB9903533.1"/>
    </source>
</evidence>
<dbReference type="SUPFAM" id="SSF55797">
    <property type="entry name" value="PR-1-like"/>
    <property type="match status" value="1"/>
</dbReference>
<evidence type="ECO:0000256" key="1">
    <source>
        <dbReference type="SAM" id="SignalP"/>
    </source>
</evidence>
<dbReference type="PRINTS" id="PR00838">
    <property type="entry name" value="V5ALLERGEN"/>
</dbReference>
<reference evidence="3 4" key="1">
    <citation type="submission" date="2024-09" db="EMBL/GenBank/DDBJ databases">
        <authorList>
            <person name="Sun Q."/>
            <person name="Mori K."/>
        </authorList>
    </citation>
    <scope>NUCLEOTIDE SEQUENCE [LARGE SCALE GENOMIC DNA]</scope>
    <source>
        <strain evidence="3 4">TBRC 7907</strain>
    </source>
</reference>
<organism evidence="3 4">
    <name type="scientific">Allokutzneria oryzae</name>
    <dbReference type="NCBI Taxonomy" id="1378989"/>
    <lineage>
        <taxon>Bacteria</taxon>
        <taxon>Bacillati</taxon>
        <taxon>Actinomycetota</taxon>
        <taxon>Actinomycetes</taxon>
        <taxon>Pseudonocardiales</taxon>
        <taxon>Pseudonocardiaceae</taxon>
        <taxon>Allokutzneria</taxon>
    </lineage>
</organism>
<dbReference type="PRINTS" id="PR00837">
    <property type="entry name" value="V5TPXLIKE"/>
</dbReference>
<dbReference type="InterPro" id="IPR002413">
    <property type="entry name" value="V5_allergen-like"/>
</dbReference>
<name>A0ABV5ZRL4_9PSEU</name>
<protein>
    <submittedName>
        <fullName evidence="3">CAP family protein</fullName>
    </submittedName>
</protein>
<dbReference type="InterPro" id="IPR001283">
    <property type="entry name" value="CRISP-related"/>
</dbReference>
<dbReference type="CDD" id="cd05382">
    <property type="entry name" value="CAP_GAPR1-like"/>
    <property type="match status" value="1"/>
</dbReference>
<dbReference type="Proteomes" id="UP001589693">
    <property type="component" value="Unassembled WGS sequence"/>
</dbReference>
<comment type="caution">
    <text evidence="3">The sequence shown here is derived from an EMBL/GenBank/DDBJ whole genome shotgun (WGS) entry which is preliminary data.</text>
</comment>
<dbReference type="PANTHER" id="PTHR10334">
    <property type="entry name" value="CYSTEINE-RICH SECRETORY PROTEIN-RELATED"/>
    <property type="match status" value="1"/>
</dbReference>
<feature type="domain" description="SCP" evidence="2">
    <location>
        <begin position="34"/>
        <end position="174"/>
    </location>
</feature>
<dbReference type="EMBL" id="JBHLZU010000005">
    <property type="protein sequence ID" value="MFB9903533.1"/>
    <property type="molecule type" value="Genomic_DNA"/>
</dbReference>
<dbReference type="InterPro" id="IPR034113">
    <property type="entry name" value="SCP_GAPR1-like"/>
</dbReference>
<accession>A0ABV5ZRL4</accession>
<evidence type="ECO:0000313" key="4">
    <source>
        <dbReference type="Proteomes" id="UP001589693"/>
    </source>
</evidence>
<dbReference type="InterPro" id="IPR035940">
    <property type="entry name" value="CAP_sf"/>
</dbReference>
<dbReference type="InterPro" id="IPR014044">
    <property type="entry name" value="CAP_dom"/>
</dbReference>
<proteinExistence type="predicted"/>
<sequence length="185" mass="20129">MRAARSLAIALVLTVLAAPAAWARSALPNRTDAEFQAECLAVHNELRARHGAPPMAVDTNIAVYAKLRAALISQKDGLSHGHAGLRDHGENLSWWATTQRGQLGSCRRAVQSWYDEIKDYDFARPGFSGATGHFTQVVWKASTKLGCARVAGQGGKWFETYVVCNYKVPGNVQGDFPRNVLPPKG</sequence>
<dbReference type="PROSITE" id="PS01009">
    <property type="entry name" value="CRISP_1"/>
    <property type="match status" value="1"/>
</dbReference>
<feature type="chain" id="PRO_5046712125" evidence="1">
    <location>
        <begin position="24"/>
        <end position="185"/>
    </location>
</feature>
<gene>
    <name evidence="3" type="ORF">ACFFQA_06245</name>
</gene>
<dbReference type="SMART" id="SM00198">
    <property type="entry name" value="SCP"/>
    <property type="match status" value="1"/>
</dbReference>
<dbReference type="Pfam" id="PF00188">
    <property type="entry name" value="CAP"/>
    <property type="match status" value="1"/>
</dbReference>
<keyword evidence="1" id="KW-0732">Signal</keyword>
<dbReference type="Gene3D" id="3.40.33.10">
    <property type="entry name" value="CAP"/>
    <property type="match status" value="1"/>
</dbReference>
<dbReference type="InterPro" id="IPR018244">
    <property type="entry name" value="Allrgn_V5/Tpx1_CS"/>
</dbReference>
<feature type="signal peptide" evidence="1">
    <location>
        <begin position="1"/>
        <end position="23"/>
    </location>
</feature>
<dbReference type="RefSeq" id="WP_377850676.1">
    <property type="nucleotide sequence ID" value="NZ_JBHLZU010000005.1"/>
</dbReference>
<evidence type="ECO:0000259" key="2">
    <source>
        <dbReference type="SMART" id="SM00198"/>
    </source>
</evidence>